<feature type="signal peptide" evidence="1">
    <location>
        <begin position="1"/>
        <end position="24"/>
    </location>
</feature>
<accession>A0A9W6M2H4</accession>
<proteinExistence type="predicted"/>
<reference evidence="2" key="2">
    <citation type="submission" date="2023-01" db="EMBL/GenBank/DDBJ databases">
        <authorList>
            <person name="Sun Q."/>
            <person name="Evtushenko L."/>
        </authorList>
    </citation>
    <scope>NUCLEOTIDE SEQUENCE</scope>
    <source>
        <strain evidence="2">VKM Ac-1447</strain>
    </source>
</reference>
<dbReference type="EMBL" id="BSEO01000001">
    <property type="protein sequence ID" value="GLJ78797.1"/>
    <property type="molecule type" value="Genomic_DNA"/>
</dbReference>
<evidence type="ECO:0000313" key="3">
    <source>
        <dbReference type="Proteomes" id="UP001142317"/>
    </source>
</evidence>
<dbReference type="AlphaFoldDB" id="A0A9W6M2H4"/>
<organism evidence="2 3">
    <name type="scientific">Microbacterium imperiale</name>
    <dbReference type="NCBI Taxonomy" id="33884"/>
    <lineage>
        <taxon>Bacteria</taxon>
        <taxon>Bacillati</taxon>
        <taxon>Actinomycetota</taxon>
        <taxon>Actinomycetes</taxon>
        <taxon>Micrococcales</taxon>
        <taxon>Microbacteriaceae</taxon>
        <taxon>Microbacterium</taxon>
    </lineage>
</organism>
<keyword evidence="1" id="KW-0732">Signal</keyword>
<name>A0A9W6M2H4_9MICO</name>
<dbReference type="Proteomes" id="UP001142317">
    <property type="component" value="Unassembled WGS sequence"/>
</dbReference>
<dbReference type="PROSITE" id="PS51257">
    <property type="entry name" value="PROKAR_LIPOPROTEIN"/>
    <property type="match status" value="1"/>
</dbReference>
<gene>
    <name evidence="2" type="ORF">GCM10017586_04790</name>
</gene>
<keyword evidence="3" id="KW-1185">Reference proteome</keyword>
<evidence type="ECO:0008006" key="4">
    <source>
        <dbReference type="Google" id="ProtNLM"/>
    </source>
</evidence>
<dbReference type="RefSeq" id="WP_210005194.1">
    <property type="nucleotide sequence ID" value="NZ_BSEO01000001.1"/>
</dbReference>
<evidence type="ECO:0000256" key="1">
    <source>
        <dbReference type="SAM" id="SignalP"/>
    </source>
</evidence>
<protein>
    <recommendedName>
        <fullName evidence="4">Nuclear transport factor 2 family protein</fullName>
    </recommendedName>
</protein>
<reference evidence="2" key="1">
    <citation type="journal article" date="2014" name="Int. J. Syst. Evol. Microbiol.">
        <title>Complete genome sequence of Corynebacterium casei LMG S-19264T (=DSM 44701T), isolated from a smear-ripened cheese.</title>
        <authorList>
            <consortium name="US DOE Joint Genome Institute (JGI-PGF)"/>
            <person name="Walter F."/>
            <person name="Albersmeier A."/>
            <person name="Kalinowski J."/>
            <person name="Ruckert C."/>
        </authorList>
    </citation>
    <scope>NUCLEOTIDE SEQUENCE</scope>
    <source>
        <strain evidence="2">VKM Ac-1447</strain>
    </source>
</reference>
<sequence length="182" mass="19205">MPVRHRLALLLLASLVLTTGCSGSAPSASPAPATRTPAPIETASDEAAFREAEATYRAYVDALNAVDLSDPATFEPVFALTTGRVNEEDRRVLSNYHAAGVTMDGSTEITRVIRKRIDGGTAQLYVCIDVSSIEVHDRSGQSLVEADRSPVQRMLVSAVKQAGHPGPMVLTDVVGTSEGPAC</sequence>
<evidence type="ECO:0000313" key="2">
    <source>
        <dbReference type="EMBL" id="GLJ78797.1"/>
    </source>
</evidence>
<feature type="chain" id="PRO_5040879178" description="Nuclear transport factor 2 family protein" evidence="1">
    <location>
        <begin position="25"/>
        <end position="182"/>
    </location>
</feature>
<comment type="caution">
    <text evidence="2">The sequence shown here is derived from an EMBL/GenBank/DDBJ whole genome shotgun (WGS) entry which is preliminary data.</text>
</comment>